<dbReference type="InterPro" id="IPR037045">
    <property type="entry name" value="S8pro/Inhibitor_I9_sf"/>
</dbReference>
<keyword evidence="3 9" id="KW-0732">Signal</keyword>
<sequence length="1438" mass="154346">MAMSSFLLFVDITVILMLCISHCHGAVEDDRKVYIAYLGAAPEREDIASSQHSAMLQSLSTLSSSVENYLIKSYKRSFNGFAAKLTNEEAKKLASFKEVVSVFPSKVYHLQTTSSWDFLGFNQTVKRNATAESNVIVGVLDTGIWPESDSFSDEGFGPPPKKWKGDCKGGQNFTCNNKLIGARAYHSDSARDTEGHGTHTASTAAGNNVVNASFYGLAEGIARGGVPSARIAAYKVCSGILCLSEDILAGFDDAIADGVDLISVSLGLEIPVDLYQDPVAIGAFHAAKKGVLVLQSAGNSGTTGFQTVSSVAPWILSVAASTTDRLFVDKVVLGNGWKTLTGFSVNSFSLNRTKVPLVYGLQVTSSCDEAHARACYSYCLNKTLVKNKIILCDVMNGVNAAYDAGALGLITKYQVENVSFVVPLSAITLSSKDYDLVISYHNSTNSVNVLQPDISAPGVDILAAYSPVASPSTTTTDPRRVKYNIISGTSMSCPHVAGVAAYVKTFHPHWSPSAIKSALMTTAFPMDAPRNQGAEFAYGSGHINPVKAIDPGLVYDTVEGDDIRFLCSIGYDEGSIKIIAGNNTSCPKNSTKMLPRDFNYPILTALVPAGKPFKVTFHRTVTNVGVARSTYNATIATLSELEIKVIPQVLSFKSLTEKKSYNVTVSGKALDKRSMVSATLIWKIERQVYIAYLGSLPDGDYIASSHHCNMLQALFKHSSVENYLIRSYKRSFNGFAAKLTNEEAKKLSSFKGVVSVFPSKVYHLHTTRSWDFLGLNQTVKRNATESNVIVGVFDTGIWPESDSFSDEGFGPPPQKWKGACKGGQNFTCNNKLIGARVYITDSARDTEGHGSHTASTAAGNNVVNASFYGFAEGTARGGVPSARIAAYKVCNGICTSEDILAAFDDAIADGVDLITASLGSFFVFEFYSDAVAIGAFHAAEKGVLVVQSAGNSGLAGFQSVASVAPWILSVAASTMDRHFVNKIVLGNGKTLTGLSINTFSLNRAMVPLVYGLQSSSDCNEFSARLCFSNCLNKTLVKNKIILCDDMQGVHEAYNAGALGLITKYEYDDVAYVVPMPAITLSSKDYDSVTSYLNSTNFVNALQPDISAPGVDILAAYSPLASPSITSTDTRRVKYNIISGTSMSCPHVAGVAAYVKTFHPHWSPSAIKSALMTTAFPMDAPRNQGAEFAYGSGHINPVKAIDPGLVYDNVKGDNIRFLCSIGYDEGSIKNIAGNNTSCPKNSTKMLPRDFNYPTLTALVPAGKPFTINFHRTVTNVGIARSTYNATITTLSELEIKVVPQVLSFKSLTEQKSYNVIVSGKALGETSMVSATLIWSDGTHNVRSSIVYIAYLGSLPDGDYIASSHHSNMLQALSKHRSWDFLGRKQTVNHNAVAESNVIVGVIDTEIWPESDSFSDEGFGPPPQKLKGACKGGQNFTCNK</sequence>
<evidence type="ECO:0000256" key="8">
    <source>
        <dbReference type="PROSITE-ProRule" id="PRU01240"/>
    </source>
</evidence>
<dbReference type="InterPro" id="IPR036852">
    <property type="entry name" value="Peptidase_S8/S53_dom_sf"/>
</dbReference>
<dbReference type="PROSITE" id="PS00138">
    <property type="entry name" value="SUBTILASE_SER"/>
    <property type="match status" value="2"/>
</dbReference>
<proteinExistence type="inferred from homology"/>
<evidence type="ECO:0000313" key="14">
    <source>
        <dbReference type="Proteomes" id="UP000325315"/>
    </source>
</evidence>
<dbReference type="Pfam" id="PF00082">
    <property type="entry name" value="Peptidase_S8"/>
    <property type="match status" value="2"/>
</dbReference>
<evidence type="ECO:0000256" key="2">
    <source>
        <dbReference type="ARBA" id="ARBA00022670"/>
    </source>
</evidence>
<evidence type="ECO:0000256" key="9">
    <source>
        <dbReference type="SAM" id="SignalP"/>
    </source>
</evidence>
<dbReference type="PANTHER" id="PTHR10795">
    <property type="entry name" value="PROPROTEIN CONVERTASE SUBTILISIN/KEXIN"/>
    <property type="match status" value="1"/>
</dbReference>
<dbReference type="PROSITE" id="PS51892">
    <property type="entry name" value="SUBTILASE"/>
    <property type="match status" value="2"/>
</dbReference>
<keyword evidence="4 8" id="KW-0378">Hydrolase</keyword>
<dbReference type="InterPro" id="IPR015500">
    <property type="entry name" value="Peptidase_S8_subtilisin-rel"/>
</dbReference>
<feature type="chain" id="PRO_5022949150" evidence="9">
    <location>
        <begin position="26"/>
        <end position="1438"/>
    </location>
</feature>
<keyword evidence="6" id="KW-0325">Glycoprotein</keyword>
<feature type="domain" description="Peptidase S8/S53" evidence="10">
    <location>
        <begin position="786"/>
        <end position="1192"/>
    </location>
</feature>
<evidence type="ECO:0000259" key="10">
    <source>
        <dbReference type="Pfam" id="PF00082"/>
    </source>
</evidence>
<dbReference type="EMBL" id="SMMG02000006">
    <property type="protein sequence ID" value="KAA3471761.1"/>
    <property type="molecule type" value="Genomic_DNA"/>
</dbReference>
<dbReference type="Gene3D" id="3.40.50.200">
    <property type="entry name" value="Peptidase S8/S53 domain"/>
    <property type="match status" value="5"/>
</dbReference>
<dbReference type="GO" id="GO:0004252">
    <property type="term" value="F:serine-type endopeptidase activity"/>
    <property type="evidence" value="ECO:0007669"/>
    <property type="project" value="UniProtKB-UniRule"/>
</dbReference>
<evidence type="ECO:0000256" key="5">
    <source>
        <dbReference type="ARBA" id="ARBA00022825"/>
    </source>
</evidence>
<evidence type="ECO:0000256" key="3">
    <source>
        <dbReference type="ARBA" id="ARBA00022729"/>
    </source>
</evidence>
<keyword evidence="5 8" id="KW-0720">Serine protease</keyword>
<dbReference type="CDD" id="cd04852">
    <property type="entry name" value="Peptidases_S8_3"/>
    <property type="match status" value="2"/>
</dbReference>
<accession>A0A5B6VRH6</accession>
<keyword evidence="14" id="KW-1185">Reference proteome</keyword>
<feature type="active site" description="Charge relay system" evidence="7 8">
    <location>
        <position position="849"/>
    </location>
</feature>
<dbReference type="CDD" id="cd02120">
    <property type="entry name" value="PA_subtilisin_like"/>
    <property type="match status" value="2"/>
</dbReference>
<dbReference type="InterPro" id="IPR000209">
    <property type="entry name" value="Peptidase_S8/S53_dom"/>
</dbReference>
<evidence type="ECO:0000259" key="12">
    <source>
        <dbReference type="Pfam" id="PF17766"/>
    </source>
</evidence>
<dbReference type="Gene3D" id="2.60.40.2310">
    <property type="match status" value="2"/>
</dbReference>
<evidence type="ECO:0000256" key="4">
    <source>
        <dbReference type="ARBA" id="ARBA00022801"/>
    </source>
</evidence>
<feature type="domain" description="Subtilisin-like protease fibronectin type-III" evidence="12">
    <location>
        <begin position="1248"/>
        <end position="1345"/>
    </location>
</feature>
<dbReference type="FunFam" id="3.30.70.80:FF:000002">
    <property type="entry name" value="Subtilisin-like protease SBT5.3"/>
    <property type="match status" value="1"/>
</dbReference>
<feature type="domain" description="Inhibitor I9" evidence="11">
    <location>
        <begin position="688"/>
        <end position="765"/>
    </location>
</feature>
<protein>
    <submittedName>
        <fullName evidence="13">Subtilisin-like protease SBT4.4 isoform X1</fullName>
    </submittedName>
</protein>
<dbReference type="InterPro" id="IPR010259">
    <property type="entry name" value="S8pro/Inhibitor_I9"/>
</dbReference>
<evidence type="ECO:0000256" key="7">
    <source>
        <dbReference type="PIRSR" id="PIRSR615500-1"/>
    </source>
</evidence>
<dbReference type="InterPro" id="IPR023828">
    <property type="entry name" value="Peptidase_S8_Ser-AS"/>
</dbReference>
<dbReference type="Pfam" id="PF05922">
    <property type="entry name" value="Inhibitor_I9"/>
    <property type="match status" value="2"/>
</dbReference>
<feature type="active site" description="Charge relay system" evidence="8">
    <location>
        <position position="141"/>
    </location>
</feature>
<dbReference type="SUPFAM" id="SSF52743">
    <property type="entry name" value="Subtilisin-like"/>
    <property type="match status" value="2"/>
</dbReference>
<name>A0A5B6VRH6_9ROSI</name>
<evidence type="ECO:0000259" key="11">
    <source>
        <dbReference type="Pfam" id="PF05922"/>
    </source>
</evidence>
<feature type="active site" description="Charge relay system" evidence="7 8">
    <location>
        <position position="1141"/>
    </location>
</feature>
<reference evidence="14" key="1">
    <citation type="journal article" date="2019" name="Plant Biotechnol. J.">
        <title>Genome sequencing of the Australian wild diploid species Gossypium australe highlights disease resistance and delayed gland morphogenesis.</title>
        <authorList>
            <person name="Cai Y."/>
            <person name="Cai X."/>
            <person name="Wang Q."/>
            <person name="Wang P."/>
            <person name="Zhang Y."/>
            <person name="Cai C."/>
            <person name="Xu Y."/>
            <person name="Wang K."/>
            <person name="Zhou Z."/>
            <person name="Wang C."/>
            <person name="Geng S."/>
            <person name="Li B."/>
            <person name="Dong Q."/>
            <person name="Hou Y."/>
            <person name="Wang H."/>
            <person name="Ai P."/>
            <person name="Liu Z."/>
            <person name="Yi F."/>
            <person name="Sun M."/>
            <person name="An G."/>
            <person name="Cheng J."/>
            <person name="Zhang Y."/>
            <person name="Shi Q."/>
            <person name="Xie Y."/>
            <person name="Shi X."/>
            <person name="Chang Y."/>
            <person name="Huang F."/>
            <person name="Chen Y."/>
            <person name="Hong S."/>
            <person name="Mi L."/>
            <person name="Sun Q."/>
            <person name="Zhang L."/>
            <person name="Zhou B."/>
            <person name="Peng R."/>
            <person name="Zhang X."/>
            <person name="Liu F."/>
        </authorList>
    </citation>
    <scope>NUCLEOTIDE SEQUENCE [LARGE SCALE GENOMIC DNA]</scope>
    <source>
        <strain evidence="14">cv. PA1801</strain>
    </source>
</reference>
<dbReference type="InterPro" id="IPR041469">
    <property type="entry name" value="Subtilisin-like_FN3"/>
</dbReference>
<evidence type="ECO:0000256" key="1">
    <source>
        <dbReference type="ARBA" id="ARBA00011073"/>
    </source>
</evidence>
<dbReference type="OrthoDB" id="1735869at2759"/>
<gene>
    <name evidence="13" type="ORF">EPI10_017345</name>
</gene>
<feature type="domain" description="Peptidase S8/S53" evidence="10">
    <location>
        <begin position="133"/>
        <end position="541"/>
    </location>
</feature>
<dbReference type="GO" id="GO:0006508">
    <property type="term" value="P:proteolysis"/>
    <property type="evidence" value="ECO:0007669"/>
    <property type="project" value="UniProtKB-KW"/>
</dbReference>
<feature type="active site" description="Charge relay system" evidence="8">
    <location>
        <position position="196"/>
    </location>
</feature>
<dbReference type="InterPro" id="IPR045051">
    <property type="entry name" value="SBT"/>
</dbReference>
<dbReference type="Proteomes" id="UP000325315">
    <property type="component" value="Unassembled WGS sequence"/>
</dbReference>
<evidence type="ECO:0000256" key="6">
    <source>
        <dbReference type="ARBA" id="ARBA00023180"/>
    </source>
</evidence>
<dbReference type="Pfam" id="PF17766">
    <property type="entry name" value="fn3_6"/>
    <property type="match status" value="2"/>
</dbReference>
<feature type="active site" description="Charge relay system" evidence="8">
    <location>
        <position position="490"/>
    </location>
</feature>
<feature type="domain" description="Inhibitor I9" evidence="11">
    <location>
        <begin position="33"/>
        <end position="111"/>
    </location>
</feature>
<dbReference type="InterPro" id="IPR034197">
    <property type="entry name" value="Peptidases_S8_3"/>
</dbReference>
<organism evidence="13 14">
    <name type="scientific">Gossypium australe</name>
    <dbReference type="NCBI Taxonomy" id="47621"/>
    <lineage>
        <taxon>Eukaryota</taxon>
        <taxon>Viridiplantae</taxon>
        <taxon>Streptophyta</taxon>
        <taxon>Embryophyta</taxon>
        <taxon>Tracheophyta</taxon>
        <taxon>Spermatophyta</taxon>
        <taxon>Magnoliopsida</taxon>
        <taxon>eudicotyledons</taxon>
        <taxon>Gunneridae</taxon>
        <taxon>Pentapetalae</taxon>
        <taxon>rosids</taxon>
        <taxon>malvids</taxon>
        <taxon>Malvales</taxon>
        <taxon>Malvaceae</taxon>
        <taxon>Malvoideae</taxon>
        <taxon>Gossypium</taxon>
    </lineage>
</organism>
<dbReference type="PRINTS" id="PR00723">
    <property type="entry name" value="SUBTILISIN"/>
</dbReference>
<comment type="similarity">
    <text evidence="1 8">Belongs to the peptidase S8 family.</text>
</comment>
<feature type="active site" description="Charge relay system" evidence="7 8">
    <location>
        <position position="794"/>
    </location>
</feature>
<dbReference type="Gene3D" id="3.30.70.80">
    <property type="entry name" value="Peptidase S8 propeptide/proteinase inhibitor I9"/>
    <property type="match status" value="2"/>
</dbReference>
<comment type="caution">
    <text evidence="13">The sequence shown here is derived from an EMBL/GenBank/DDBJ whole genome shotgun (WGS) entry which is preliminary data.</text>
</comment>
<evidence type="ECO:0000313" key="13">
    <source>
        <dbReference type="EMBL" id="KAA3471761.1"/>
    </source>
</evidence>
<feature type="domain" description="Subtilisin-like protease fibronectin type-III" evidence="12">
    <location>
        <begin position="597"/>
        <end position="684"/>
    </location>
</feature>
<feature type="signal peptide" evidence="9">
    <location>
        <begin position="1"/>
        <end position="25"/>
    </location>
</feature>
<keyword evidence="2 8" id="KW-0645">Protease</keyword>